<reference evidence="1 2" key="1">
    <citation type="journal article" date="2019" name="Nat. Ecol. Evol.">
        <title>Megaphylogeny resolves global patterns of mushroom evolution.</title>
        <authorList>
            <person name="Varga T."/>
            <person name="Krizsan K."/>
            <person name="Foldi C."/>
            <person name="Dima B."/>
            <person name="Sanchez-Garcia M."/>
            <person name="Sanchez-Ramirez S."/>
            <person name="Szollosi G.J."/>
            <person name="Szarkandi J.G."/>
            <person name="Papp V."/>
            <person name="Albert L."/>
            <person name="Andreopoulos W."/>
            <person name="Angelini C."/>
            <person name="Antonin V."/>
            <person name="Barry K.W."/>
            <person name="Bougher N.L."/>
            <person name="Buchanan P."/>
            <person name="Buyck B."/>
            <person name="Bense V."/>
            <person name="Catcheside P."/>
            <person name="Chovatia M."/>
            <person name="Cooper J."/>
            <person name="Damon W."/>
            <person name="Desjardin D."/>
            <person name="Finy P."/>
            <person name="Geml J."/>
            <person name="Haridas S."/>
            <person name="Hughes K."/>
            <person name="Justo A."/>
            <person name="Karasinski D."/>
            <person name="Kautmanova I."/>
            <person name="Kiss B."/>
            <person name="Kocsube S."/>
            <person name="Kotiranta H."/>
            <person name="LaButti K.M."/>
            <person name="Lechner B.E."/>
            <person name="Liimatainen K."/>
            <person name="Lipzen A."/>
            <person name="Lukacs Z."/>
            <person name="Mihaltcheva S."/>
            <person name="Morgado L.N."/>
            <person name="Niskanen T."/>
            <person name="Noordeloos M.E."/>
            <person name="Ohm R.A."/>
            <person name="Ortiz-Santana B."/>
            <person name="Ovrebo C."/>
            <person name="Racz N."/>
            <person name="Riley R."/>
            <person name="Savchenko A."/>
            <person name="Shiryaev A."/>
            <person name="Soop K."/>
            <person name="Spirin V."/>
            <person name="Szebenyi C."/>
            <person name="Tomsovsky M."/>
            <person name="Tulloss R.E."/>
            <person name="Uehling J."/>
            <person name="Grigoriev I.V."/>
            <person name="Vagvolgyi C."/>
            <person name="Papp T."/>
            <person name="Martin F.M."/>
            <person name="Miettinen O."/>
            <person name="Hibbett D.S."/>
            <person name="Nagy L.G."/>
        </authorList>
    </citation>
    <scope>NUCLEOTIDE SEQUENCE [LARGE SCALE GENOMIC DNA]</scope>
    <source>
        <strain evidence="1 2">CBS 309.79</strain>
    </source>
</reference>
<dbReference type="EMBL" id="ML178833">
    <property type="protein sequence ID" value="TFK99410.1"/>
    <property type="molecule type" value="Genomic_DNA"/>
</dbReference>
<evidence type="ECO:0000313" key="2">
    <source>
        <dbReference type="Proteomes" id="UP000305067"/>
    </source>
</evidence>
<protein>
    <submittedName>
        <fullName evidence="1">Uncharacterized protein</fullName>
    </submittedName>
</protein>
<keyword evidence="2" id="KW-1185">Reference proteome</keyword>
<organism evidence="1 2">
    <name type="scientific">Pterulicium gracile</name>
    <dbReference type="NCBI Taxonomy" id="1884261"/>
    <lineage>
        <taxon>Eukaryota</taxon>
        <taxon>Fungi</taxon>
        <taxon>Dikarya</taxon>
        <taxon>Basidiomycota</taxon>
        <taxon>Agaricomycotina</taxon>
        <taxon>Agaricomycetes</taxon>
        <taxon>Agaricomycetidae</taxon>
        <taxon>Agaricales</taxon>
        <taxon>Pleurotineae</taxon>
        <taxon>Pterulaceae</taxon>
        <taxon>Pterulicium</taxon>
    </lineage>
</organism>
<feature type="non-terminal residue" evidence="1">
    <location>
        <position position="1"/>
    </location>
</feature>
<gene>
    <name evidence="1" type="ORF">BDV98DRAFT_570878</name>
</gene>
<proteinExistence type="predicted"/>
<sequence length="203" mass="23017">PDFLTEALDILADRSLKSVPNLNSQARKIIAILKMGEENDENLSGIARFQGIVERMNNSVEKVRTSDSKQRMQLDKISAMINFVETGLAMESSSTSSTPLPLAVFLNSQPNTLFDTHMSEMYTAVVALELLARPELQRPAVPCHHREQQGILHNRPKHHQIGEIFFQQPRYERGSSREVRGYGADIDTSLFNLWYRTRCVVFG</sequence>
<evidence type="ECO:0000313" key="1">
    <source>
        <dbReference type="EMBL" id="TFK99410.1"/>
    </source>
</evidence>
<name>A0A5C3QG00_9AGAR</name>
<dbReference type="AlphaFoldDB" id="A0A5C3QG00"/>
<dbReference type="Proteomes" id="UP000305067">
    <property type="component" value="Unassembled WGS sequence"/>
</dbReference>
<accession>A0A5C3QG00</accession>